<name>X1KFF9_9ZZZZ</name>
<proteinExistence type="predicted"/>
<dbReference type="Gene3D" id="3.60.15.10">
    <property type="entry name" value="Ribonuclease Z/Hydroxyacylglutathione hydrolase-like"/>
    <property type="match status" value="1"/>
</dbReference>
<dbReference type="InterPro" id="IPR001279">
    <property type="entry name" value="Metallo-B-lactamas"/>
</dbReference>
<accession>X1KFF9</accession>
<evidence type="ECO:0000259" key="1">
    <source>
        <dbReference type="Pfam" id="PF12706"/>
    </source>
</evidence>
<evidence type="ECO:0000313" key="2">
    <source>
        <dbReference type="EMBL" id="GAH88884.1"/>
    </source>
</evidence>
<dbReference type="EMBL" id="BARU01040223">
    <property type="protein sequence ID" value="GAH88884.1"/>
    <property type="molecule type" value="Genomic_DNA"/>
</dbReference>
<gene>
    <name evidence="2" type="ORF">S03H2_62216</name>
</gene>
<dbReference type="Pfam" id="PF12706">
    <property type="entry name" value="Lactamase_B_2"/>
    <property type="match status" value="1"/>
</dbReference>
<organism evidence="2">
    <name type="scientific">marine sediment metagenome</name>
    <dbReference type="NCBI Taxonomy" id="412755"/>
    <lineage>
        <taxon>unclassified sequences</taxon>
        <taxon>metagenomes</taxon>
        <taxon>ecological metagenomes</taxon>
    </lineage>
</organism>
<sequence length="166" mass="18949">RGALFAPRDALEEDPVILYYLRPYLERIEIVEEGKSYSIGEVSFHTPIRHHHAVETYGVVFETPRYTISCLVDTRFFAGLSQHYKGDLLILNVVRFEPGGPYDHLSAPEAGEIIKEVRPKVAILTHFGMTMWRAKPWEVARRLPEETGVRVIAARDGMSFHLADLD</sequence>
<feature type="non-terminal residue" evidence="2">
    <location>
        <position position="1"/>
    </location>
</feature>
<dbReference type="InterPro" id="IPR036866">
    <property type="entry name" value="RibonucZ/Hydroxyglut_hydro"/>
</dbReference>
<reference evidence="2" key="1">
    <citation type="journal article" date="2014" name="Front. Microbiol.">
        <title>High frequency of phylogenetically diverse reductive dehalogenase-homologous genes in deep subseafloor sedimentary metagenomes.</title>
        <authorList>
            <person name="Kawai M."/>
            <person name="Futagami T."/>
            <person name="Toyoda A."/>
            <person name="Takaki Y."/>
            <person name="Nishi S."/>
            <person name="Hori S."/>
            <person name="Arai W."/>
            <person name="Tsubouchi T."/>
            <person name="Morono Y."/>
            <person name="Uchiyama I."/>
            <person name="Ito T."/>
            <person name="Fujiyama A."/>
            <person name="Inagaki F."/>
            <person name="Takami H."/>
        </authorList>
    </citation>
    <scope>NUCLEOTIDE SEQUENCE</scope>
    <source>
        <strain evidence="2">Expedition CK06-06</strain>
    </source>
</reference>
<dbReference type="AlphaFoldDB" id="X1KFF9"/>
<protein>
    <recommendedName>
        <fullName evidence="1">Metallo-beta-lactamase domain-containing protein</fullName>
    </recommendedName>
</protein>
<comment type="caution">
    <text evidence="2">The sequence shown here is derived from an EMBL/GenBank/DDBJ whole genome shotgun (WGS) entry which is preliminary data.</text>
</comment>
<dbReference type="SUPFAM" id="SSF56281">
    <property type="entry name" value="Metallo-hydrolase/oxidoreductase"/>
    <property type="match status" value="1"/>
</dbReference>
<feature type="domain" description="Metallo-beta-lactamase" evidence="1">
    <location>
        <begin position="11"/>
        <end position="127"/>
    </location>
</feature>